<evidence type="ECO:0000259" key="3">
    <source>
        <dbReference type="PROSITE" id="PS50003"/>
    </source>
</evidence>
<dbReference type="SUPFAM" id="SSF47769">
    <property type="entry name" value="SAM/Pointed domain"/>
    <property type="match status" value="1"/>
</dbReference>
<dbReference type="OrthoDB" id="422827at2759"/>
<dbReference type="AlphaFoldDB" id="A0A0D1XGS5"/>
<feature type="region of interest" description="Disordered" evidence="2">
    <location>
        <begin position="623"/>
        <end position="651"/>
    </location>
</feature>
<dbReference type="InterPro" id="IPR001849">
    <property type="entry name" value="PH_domain"/>
</dbReference>
<keyword evidence="1" id="KW-0175">Coiled coil</keyword>
<feature type="compositionally biased region" description="Polar residues" evidence="2">
    <location>
        <begin position="623"/>
        <end position="635"/>
    </location>
</feature>
<gene>
    <name evidence="5" type="ORF">PV09_07170</name>
</gene>
<feature type="region of interest" description="Disordered" evidence="2">
    <location>
        <begin position="289"/>
        <end position="346"/>
    </location>
</feature>
<dbReference type="InParanoid" id="A0A0D1XGS5"/>
<evidence type="ECO:0008006" key="7">
    <source>
        <dbReference type="Google" id="ProtNLM"/>
    </source>
</evidence>
<evidence type="ECO:0000313" key="6">
    <source>
        <dbReference type="Proteomes" id="UP000053259"/>
    </source>
</evidence>
<dbReference type="PROSITE" id="PS50003">
    <property type="entry name" value="PH_DOMAIN"/>
    <property type="match status" value="1"/>
</dbReference>
<feature type="compositionally biased region" description="Basic residues" evidence="2">
    <location>
        <begin position="330"/>
        <end position="339"/>
    </location>
</feature>
<dbReference type="GeneID" id="27315143"/>
<proteinExistence type="predicted"/>
<dbReference type="InterPro" id="IPR001660">
    <property type="entry name" value="SAM"/>
</dbReference>
<reference evidence="5 6" key="1">
    <citation type="submission" date="2015-01" db="EMBL/GenBank/DDBJ databases">
        <title>The Genome Sequence of Ochroconis gallopava CBS43764.</title>
        <authorList>
            <consortium name="The Broad Institute Genomics Platform"/>
            <person name="Cuomo C."/>
            <person name="de Hoog S."/>
            <person name="Gorbushina A."/>
            <person name="Stielow B."/>
            <person name="Teixiera M."/>
            <person name="Abouelleil A."/>
            <person name="Chapman S.B."/>
            <person name="Priest M."/>
            <person name="Young S.K."/>
            <person name="Wortman J."/>
            <person name="Nusbaum C."/>
            <person name="Birren B."/>
        </authorList>
    </citation>
    <scope>NUCLEOTIDE SEQUENCE [LARGE SCALE GENOMIC DNA]</scope>
    <source>
        <strain evidence="5 6">CBS 43764</strain>
    </source>
</reference>
<dbReference type="InterPro" id="IPR013761">
    <property type="entry name" value="SAM/pointed_sf"/>
</dbReference>
<dbReference type="PROSITE" id="PS50105">
    <property type="entry name" value="SAM_DOMAIN"/>
    <property type="match status" value="1"/>
</dbReference>
<organism evidence="5 6">
    <name type="scientific">Verruconis gallopava</name>
    <dbReference type="NCBI Taxonomy" id="253628"/>
    <lineage>
        <taxon>Eukaryota</taxon>
        <taxon>Fungi</taxon>
        <taxon>Dikarya</taxon>
        <taxon>Ascomycota</taxon>
        <taxon>Pezizomycotina</taxon>
        <taxon>Dothideomycetes</taxon>
        <taxon>Pleosporomycetidae</taxon>
        <taxon>Venturiales</taxon>
        <taxon>Sympoventuriaceae</taxon>
        <taxon>Verruconis</taxon>
    </lineage>
</organism>
<dbReference type="VEuPathDB" id="FungiDB:PV09_07170"/>
<protein>
    <recommendedName>
        <fullName evidence="7">SAM domain-containing protein</fullName>
    </recommendedName>
</protein>
<dbReference type="SUPFAM" id="SSF50729">
    <property type="entry name" value="PH domain-like"/>
    <property type="match status" value="1"/>
</dbReference>
<accession>A0A0D1XGS5</accession>
<dbReference type="SMART" id="SM00454">
    <property type="entry name" value="SAM"/>
    <property type="match status" value="1"/>
</dbReference>
<sequence>MAAMAPLTPITPLDGEVEMFTRGKMQPLFSIDSAFSHRQSMLSVVHEVDTPSTLLEVPAKENGSAKARPLSEFTEIFDELDEIEDELSEFEEDSEEGTLEEPQDEFDFQMHEGRRSQSTISTYDEIATPQSVKRMTFPGPETRRSVEGPRGPHLFRASTASELSFDFALQLSPIVPKKPELVIDTAVRRSFNETTPTTIANVPATFQASEDQWNQDEPDTWTAEQVSLWMYKTGIDSAVIEKFEHHDITGRVLLDLQFDDLKDIGIESFGKRHELWSHICSLRDGDAGISPVPTPFQDTSPRRSQGSRCSHRRSGDACDEPPSPNGLGSGHRRRRRYRANPHDPITPMDSVSIVAIEQLIPRPHKCSKGENCSKWKKQQRLMKRLQEEHGFPISPENGGHIWMAGDPGNARTAPNLVENAYRPVSEAEPSVVGPSVVASSDVLGPGDMPTIALQADALKRVQERDAQDNVKNFLALQHVEPPAIPEPTSPLPAFEEQKFEMFPAAHVNPAYAAPLTGLQTLPRLQIPRAATAVPVQDHVGNLSAIQDPFSAFSSSRASLVPNGGMYRFGTPASDMDVPVTNVPLGPISRDTSQSVPPNMIYRDPIRNSRQDWRIAQPLPSLNENEVFSPATSSDTMSRRTSEQTFGSGDISSLKTEGKLAFSEGNKKNLDPRYPGVNHAGWMKKRKTKLLRHEWNEHHFRLSGNQLKMHQNDIPQAAILETLNIDEYAVACSSIASNKLAAKLKALKIAKDKEKDASKDSSFEFQLVPDQMSKQGKSHHFAVKTRDERIDWMRELMLAKALRAKKDGLVVEVNGKEV</sequence>
<dbReference type="EMBL" id="KN847555">
    <property type="protein sequence ID" value="KIW01406.1"/>
    <property type="molecule type" value="Genomic_DNA"/>
</dbReference>
<dbReference type="STRING" id="253628.A0A0D1XGS5"/>
<feature type="domain" description="PH" evidence="3">
    <location>
        <begin position="675"/>
        <end position="800"/>
    </location>
</feature>
<dbReference type="InterPro" id="IPR011993">
    <property type="entry name" value="PH-like_dom_sf"/>
</dbReference>
<dbReference type="RefSeq" id="XP_016211275.1">
    <property type="nucleotide sequence ID" value="XM_016360903.1"/>
</dbReference>
<dbReference type="Proteomes" id="UP000053259">
    <property type="component" value="Unassembled WGS sequence"/>
</dbReference>
<feature type="coiled-coil region" evidence="1">
    <location>
        <begin position="73"/>
        <end position="100"/>
    </location>
</feature>
<dbReference type="CDD" id="cd09535">
    <property type="entry name" value="SAM_BOI-like_fungal"/>
    <property type="match status" value="1"/>
</dbReference>
<dbReference type="SMART" id="SM00233">
    <property type="entry name" value="PH"/>
    <property type="match status" value="1"/>
</dbReference>
<dbReference type="HOGENOM" id="CLU_009306_0_0_1"/>
<feature type="domain" description="SAM" evidence="4">
    <location>
        <begin position="221"/>
        <end position="285"/>
    </location>
</feature>
<feature type="compositionally biased region" description="Polar residues" evidence="2">
    <location>
        <begin position="296"/>
        <end position="308"/>
    </location>
</feature>
<evidence type="ECO:0000313" key="5">
    <source>
        <dbReference type="EMBL" id="KIW01406.1"/>
    </source>
</evidence>
<keyword evidence="6" id="KW-1185">Reference proteome</keyword>
<dbReference type="Pfam" id="PF07647">
    <property type="entry name" value="SAM_2"/>
    <property type="match status" value="1"/>
</dbReference>
<dbReference type="Pfam" id="PF00169">
    <property type="entry name" value="PH"/>
    <property type="match status" value="1"/>
</dbReference>
<evidence type="ECO:0000259" key="4">
    <source>
        <dbReference type="PROSITE" id="PS50105"/>
    </source>
</evidence>
<name>A0A0D1XGS5_9PEZI</name>
<dbReference type="Gene3D" id="2.30.29.30">
    <property type="entry name" value="Pleckstrin-homology domain (PH domain)/Phosphotyrosine-binding domain (PTB)"/>
    <property type="match status" value="1"/>
</dbReference>
<feature type="compositionally biased region" description="Polar residues" evidence="2">
    <location>
        <begin position="642"/>
        <end position="651"/>
    </location>
</feature>
<dbReference type="Gene3D" id="1.10.150.50">
    <property type="entry name" value="Transcription Factor, Ets-1"/>
    <property type="match status" value="1"/>
</dbReference>
<evidence type="ECO:0000256" key="1">
    <source>
        <dbReference type="SAM" id="Coils"/>
    </source>
</evidence>
<evidence type="ECO:0000256" key="2">
    <source>
        <dbReference type="SAM" id="MobiDB-lite"/>
    </source>
</evidence>